<dbReference type="PANTHER" id="PTHR43072:SF60">
    <property type="entry name" value="L-2,4-DIAMINOBUTYRIC ACID ACETYLTRANSFERASE"/>
    <property type="match status" value="1"/>
</dbReference>
<dbReference type="InterPro" id="IPR000182">
    <property type="entry name" value="GNAT_dom"/>
</dbReference>
<proteinExistence type="predicted"/>
<dbReference type="Pfam" id="PF00583">
    <property type="entry name" value="Acetyltransf_1"/>
    <property type="match status" value="1"/>
</dbReference>
<gene>
    <name evidence="2" type="ORF">LC1Nh_0578</name>
</gene>
<protein>
    <submittedName>
        <fullName evidence="2">GNAT family N-acetyltransferase</fullName>
    </submittedName>
</protein>
<dbReference type="Proteomes" id="UP000377803">
    <property type="component" value="Chromosome"/>
</dbReference>
<sequence length="160" mass="19096">MDVEKTQIRRAEPGDEELLAKDFWHPLAKEMEKYHEVNRLKKNAEEDAVSAFEDRIKDESYTFFFLEIDSEEVGYISLEEGNRSSREEEEYMAVIGLFVKERYREEGLGTELMSRAKEFAQEKDVDYMMVSAEWQNDRARKFYNENGFEEKKVKFVQMVD</sequence>
<accession>A0A5Q0UFZ7</accession>
<dbReference type="EMBL" id="CP040089">
    <property type="protein sequence ID" value="QGA80474.1"/>
    <property type="molecule type" value="Genomic_DNA"/>
</dbReference>
<keyword evidence="2" id="KW-0808">Transferase</keyword>
<keyword evidence="3" id="KW-1185">Reference proteome</keyword>
<dbReference type="PROSITE" id="PS51186">
    <property type="entry name" value="GNAT"/>
    <property type="match status" value="1"/>
</dbReference>
<evidence type="ECO:0000259" key="1">
    <source>
        <dbReference type="PROSITE" id="PS51186"/>
    </source>
</evidence>
<organism evidence="2 3">
    <name type="scientific">Candidatus Nanohalobium constans</name>
    <dbReference type="NCBI Taxonomy" id="2565781"/>
    <lineage>
        <taxon>Archaea</taxon>
        <taxon>Candidatus Nanohalarchaeota</taxon>
        <taxon>Candidatus Nanohalobia</taxon>
        <taxon>Candidatus Nanohalobiales</taxon>
        <taxon>Candidatus Nanohalobiaceae</taxon>
        <taxon>Candidatus Nanohalobium</taxon>
    </lineage>
</organism>
<dbReference type="PANTHER" id="PTHR43072">
    <property type="entry name" value="N-ACETYLTRANSFERASE"/>
    <property type="match status" value="1"/>
</dbReference>
<dbReference type="Gene3D" id="3.40.630.30">
    <property type="match status" value="1"/>
</dbReference>
<dbReference type="KEGG" id="ncon:LC1Nh_0578"/>
<name>A0A5Q0UFZ7_9ARCH</name>
<reference evidence="3" key="1">
    <citation type="submission" date="2019-05" db="EMBL/GenBank/DDBJ databases">
        <title>Candidatus Nanohalobium constans, a novel model system to study the DPANN nano-sized archaea: genomic and physiological characterization of a nanoarchaeon co-cultured with its chitinotrophic host.</title>
        <authorList>
            <person name="La Cono V."/>
            <person name="Arcadi E."/>
            <person name="Crisafi F."/>
            <person name="Denaro R."/>
            <person name="La Spada G."/>
            <person name="Messina E."/>
            <person name="Smedile F."/>
            <person name="Toshchakov S.V."/>
            <person name="Shevchenko M.A."/>
            <person name="Golyshin P.N."/>
            <person name="Golyshina O.V."/>
            <person name="Ferrer M."/>
            <person name="Rohde M."/>
            <person name="Mushegian A."/>
            <person name="Sorokin D.Y."/>
            <person name="Giuliano L."/>
            <person name="Yakimov M.M."/>
        </authorList>
    </citation>
    <scope>NUCLEOTIDE SEQUENCE [LARGE SCALE GENOMIC DNA]</scope>
    <source>
        <strain evidence="3">LC1Nh</strain>
    </source>
</reference>
<dbReference type="OrthoDB" id="125295at2157"/>
<dbReference type="InterPro" id="IPR016181">
    <property type="entry name" value="Acyl_CoA_acyltransferase"/>
</dbReference>
<dbReference type="SUPFAM" id="SSF55729">
    <property type="entry name" value="Acyl-CoA N-acyltransferases (Nat)"/>
    <property type="match status" value="1"/>
</dbReference>
<feature type="domain" description="N-acetyltransferase" evidence="1">
    <location>
        <begin position="6"/>
        <end position="160"/>
    </location>
</feature>
<dbReference type="AlphaFoldDB" id="A0A5Q0UFZ7"/>
<dbReference type="GeneID" id="42364963"/>
<dbReference type="CDD" id="cd04301">
    <property type="entry name" value="NAT_SF"/>
    <property type="match status" value="1"/>
</dbReference>
<dbReference type="RefSeq" id="WP_153550214.1">
    <property type="nucleotide sequence ID" value="NZ_CP040089.1"/>
</dbReference>
<dbReference type="GO" id="GO:0016747">
    <property type="term" value="F:acyltransferase activity, transferring groups other than amino-acyl groups"/>
    <property type="evidence" value="ECO:0007669"/>
    <property type="project" value="InterPro"/>
</dbReference>
<evidence type="ECO:0000313" key="2">
    <source>
        <dbReference type="EMBL" id="QGA80474.1"/>
    </source>
</evidence>
<evidence type="ECO:0000313" key="3">
    <source>
        <dbReference type="Proteomes" id="UP000377803"/>
    </source>
</evidence>